<evidence type="ECO:0000313" key="1">
    <source>
        <dbReference type="EnsemblMetazoa" id="PPA34775.1"/>
    </source>
</evidence>
<protein>
    <submittedName>
        <fullName evidence="1">Uncharacterized protein</fullName>
    </submittedName>
</protein>
<accession>A0A8R1YNP7</accession>
<dbReference type="Proteomes" id="UP000005239">
    <property type="component" value="Unassembled WGS sequence"/>
</dbReference>
<dbReference type="EnsemblMetazoa" id="PPA34775.1">
    <property type="protein sequence ID" value="PPA34775.1"/>
    <property type="gene ID" value="WBGene00273144"/>
</dbReference>
<reference evidence="1" key="2">
    <citation type="submission" date="2022-06" db="UniProtKB">
        <authorList>
            <consortium name="EnsemblMetazoa"/>
        </authorList>
    </citation>
    <scope>IDENTIFICATION</scope>
    <source>
        <strain evidence="1">PS312</strain>
    </source>
</reference>
<evidence type="ECO:0000313" key="2">
    <source>
        <dbReference type="Proteomes" id="UP000005239"/>
    </source>
</evidence>
<organism evidence="1 2">
    <name type="scientific">Pristionchus pacificus</name>
    <name type="common">Parasitic nematode worm</name>
    <dbReference type="NCBI Taxonomy" id="54126"/>
    <lineage>
        <taxon>Eukaryota</taxon>
        <taxon>Metazoa</taxon>
        <taxon>Ecdysozoa</taxon>
        <taxon>Nematoda</taxon>
        <taxon>Chromadorea</taxon>
        <taxon>Rhabditida</taxon>
        <taxon>Rhabditina</taxon>
        <taxon>Diplogasteromorpha</taxon>
        <taxon>Diplogasteroidea</taxon>
        <taxon>Neodiplogasteridae</taxon>
        <taxon>Pristionchus</taxon>
    </lineage>
</organism>
<reference evidence="2" key="1">
    <citation type="journal article" date="2008" name="Nat. Genet.">
        <title>The Pristionchus pacificus genome provides a unique perspective on nematode lifestyle and parasitism.</title>
        <authorList>
            <person name="Dieterich C."/>
            <person name="Clifton S.W."/>
            <person name="Schuster L.N."/>
            <person name="Chinwalla A."/>
            <person name="Delehaunty K."/>
            <person name="Dinkelacker I."/>
            <person name="Fulton L."/>
            <person name="Fulton R."/>
            <person name="Godfrey J."/>
            <person name="Minx P."/>
            <person name="Mitreva M."/>
            <person name="Roeseler W."/>
            <person name="Tian H."/>
            <person name="Witte H."/>
            <person name="Yang S.P."/>
            <person name="Wilson R.K."/>
            <person name="Sommer R.J."/>
        </authorList>
    </citation>
    <scope>NUCLEOTIDE SEQUENCE [LARGE SCALE GENOMIC DNA]</scope>
    <source>
        <strain evidence="2">PS312</strain>
    </source>
</reference>
<dbReference type="AlphaFoldDB" id="A0A2A6C6F3"/>
<keyword evidence="2" id="KW-1185">Reference proteome</keyword>
<gene>
    <name evidence="1" type="primary">WBGene00273144</name>
</gene>
<sequence length="70" mass="8072">MSESEDGLNLANLPSDIIQEIIKARLVSPRWNALANKMLSNTNGHLYIRYAYHNRCKMMADKYDDAILYP</sequence>
<proteinExistence type="predicted"/>
<accession>A0A2A6C6F3</accession>
<name>A0A2A6C6F3_PRIPA</name>